<dbReference type="InterPro" id="IPR036866">
    <property type="entry name" value="RibonucZ/Hydroxyglut_hydro"/>
</dbReference>
<comment type="caution">
    <text evidence="1">The sequence shown here is derived from an EMBL/GenBank/DDBJ whole genome shotgun (WGS) entry which is preliminary data.</text>
</comment>
<evidence type="ECO:0000313" key="1">
    <source>
        <dbReference type="EMBL" id="OGK30958.1"/>
    </source>
</evidence>
<gene>
    <name evidence="1" type="ORF">A3F29_04290</name>
</gene>
<organism evidence="1 2">
    <name type="scientific">Candidatus Roizmanbacteria bacterium RIFCSPHIGHO2_12_FULL_33_9</name>
    <dbReference type="NCBI Taxonomy" id="1802045"/>
    <lineage>
        <taxon>Bacteria</taxon>
        <taxon>Candidatus Roizmaniibacteriota</taxon>
    </lineage>
</organism>
<evidence type="ECO:0000313" key="2">
    <source>
        <dbReference type="Proteomes" id="UP000177199"/>
    </source>
</evidence>
<dbReference type="PANTHER" id="PTHR42967">
    <property type="entry name" value="METAL DEPENDENT HYDROLASE"/>
    <property type="match status" value="1"/>
</dbReference>
<dbReference type="Gene3D" id="3.60.15.10">
    <property type="entry name" value="Ribonuclease Z/Hydroxyacylglutathione hydrolase-like"/>
    <property type="match status" value="1"/>
</dbReference>
<dbReference type="Proteomes" id="UP000177199">
    <property type="component" value="Unassembled WGS sequence"/>
</dbReference>
<dbReference type="AlphaFoldDB" id="A0A1F7HIA4"/>
<evidence type="ECO:0008006" key="3">
    <source>
        <dbReference type="Google" id="ProtNLM"/>
    </source>
</evidence>
<accession>A0A1F7HIA4</accession>
<proteinExistence type="predicted"/>
<protein>
    <recommendedName>
        <fullName evidence="3">Lactamase</fullName>
    </recommendedName>
</protein>
<dbReference type="SUPFAM" id="SSF56281">
    <property type="entry name" value="Metallo-hydrolase/oxidoreductase"/>
    <property type="match status" value="1"/>
</dbReference>
<dbReference type="Pfam" id="PF13483">
    <property type="entry name" value="Lactamase_B_3"/>
    <property type="match status" value="1"/>
</dbReference>
<sequence length="216" mass="24592">MTIKYLGHASFQIKTKGASIITDPYDEEMVGLKFPKIEADIVTISHSHKDHNQVKNVKGDPLLIDWPGEFEKNDVRIFGYKAYHDQKKGAERGENILYKFEAEGISVLHCGDLGEIPDQKFIDDIGDIDILMIPVGGFYTIDAEQAKEVCLRIEPSIIIPMHYNNSALNQKNFEKLTPVDEFLKKIGAEKKEPIDELKVNKEELLEEESKIVVMKF</sequence>
<dbReference type="EMBL" id="MFZV01000034">
    <property type="protein sequence ID" value="OGK30958.1"/>
    <property type="molecule type" value="Genomic_DNA"/>
</dbReference>
<reference evidence="1 2" key="1">
    <citation type="journal article" date="2016" name="Nat. Commun.">
        <title>Thousands of microbial genomes shed light on interconnected biogeochemical processes in an aquifer system.</title>
        <authorList>
            <person name="Anantharaman K."/>
            <person name="Brown C.T."/>
            <person name="Hug L.A."/>
            <person name="Sharon I."/>
            <person name="Castelle C.J."/>
            <person name="Probst A.J."/>
            <person name="Thomas B.C."/>
            <person name="Singh A."/>
            <person name="Wilkins M.J."/>
            <person name="Karaoz U."/>
            <person name="Brodie E.L."/>
            <person name="Williams K.H."/>
            <person name="Hubbard S.S."/>
            <person name="Banfield J.F."/>
        </authorList>
    </citation>
    <scope>NUCLEOTIDE SEQUENCE [LARGE SCALE GENOMIC DNA]</scope>
</reference>
<name>A0A1F7HIA4_9BACT</name>
<dbReference type="PANTHER" id="PTHR42967:SF1">
    <property type="entry name" value="MBL FOLD METALLO-HYDROLASE"/>
    <property type="match status" value="1"/>
</dbReference>